<dbReference type="Gene3D" id="3.30.450.40">
    <property type="match status" value="2"/>
</dbReference>
<evidence type="ECO:0000256" key="4">
    <source>
        <dbReference type="ARBA" id="ARBA00022553"/>
    </source>
</evidence>
<comment type="caution">
    <text evidence="9">The sequence shown here is derived from an EMBL/GenBank/DDBJ whole genome shotgun (WGS) entry which is preliminary data.</text>
</comment>
<comment type="similarity">
    <text evidence="2">In the N-terminal section; belongs to the phytochrome family.</text>
</comment>
<organism evidence="9 10">
    <name type="scientific">Leptothoe kymatousa TAU-MAC 1615</name>
    <dbReference type="NCBI Taxonomy" id="2364775"/>
    <lineage>
        <taxon>Bacteria</taxon>
        <taxon>Bacillati</taxon>
        <taxon>Cyanobacteriota</taxon>
        <taxon>Cyanophyceae</taxon>
        <taxon>Nodosilineales</taxon>
        <taxon>Cymatolegaceae</taxon>
        <taxon>Leptothoe</taxon>
        <taxon>Leptothoe kymatousa</taxon>
    </lineage>
</organism>
<keyword evidence="6" id="KW-0902">Two-component regulatory system</keyword>
<dbReference type="InterPro" id="IPR036097">
    <property type="entry name" value="HisK_dim/P_sf"/>
</dbReference>
<comment type="catalytic activity">
    <reaction evidence="1">
        <text>ATP + protein L-histidine = ADP + protein N-phospho-L-histidine.</text>
        <dbReference type="EC" id="2.7.13.3"/>
    </reaction>
</comment>
<evidence type="ECO:0000256" key="6">
    <source>
        <dbReference type="ARBA" id="ARBA00023012"/>
    </source>
</evidence>
<dbReference type="InterPro" id="IPR005467">
    <property type="entry name" value="His_kinase_dom"/>
</dbReference>
<evidence type="ECO:0000256" key="3">
    <source>
        <dbReference type="ARBA" id="ARBA00012438"/>
    </source>
</evidence>
<dbReference type="Proteomes" id="UP001196661">
    <property type="component" value="Unassembled WGS sequence"/>
</dbReference>
<dbReference type="PANTHER" id="PTHR43065:SF50">
    <property type="entry name" value="HISTIDINE KINASE"/>
    <property type="match status" value="1"/>
</dbReference>
<dbReference type="SUPFAM" id="SSF47384">
    <property type="entry name" value="Homodimeric domain of signal transducing histidine kinase"/>
    <property type="match status" value="1"/>
</dbReference>
<dbReference type="InterPro" id="IPR003018">
    <property type="entry name" value="GAF"/>
</dbReference>
<protein>
    <recommendedName>
        <fullName evidence="3">histidine kinase</fullName>
        <ecNumber evidence="3">2.7.13.3</ecNumber>
    </recommendedName>
</protein>
<dbReference type="InterPro" id="IPR046342">
    <property type="entry name" value="CBS_dom_sf"/>
</dbReference>
<evidence type="ECO:0000313" key="10">
    <source>
        <dbReference type="Proteomes" id="UP001196661"/>
    </source>
</evidence>
<dbReference type="PROSITE" id="PS50046">
    <property type="entry name" value="PHYTOCHROME_2"/>
    <property type="match status" value="1"/>
</dbReference>
<dbReference type="InterPro" id="IPR016132">
    <property type="entry name" value="Phyto_chromo_attachment"/>
</dbReference>
<dbReference type="CDD" id="cd00082">
    <property type="entry name" value="HisKA"/>
    <property type="match status" value="1"/>
</dbReference>
<dbReference type="PRINTS" id="PR00344">
    <property type="entry name" value="BCTRLSENSOR"/>
</dbReference>
<keyword evidence="5" id="KW-0418">Kinase</keyword>
<dbReference type="Pfam" id="PF02518">
    <property type="entry name" value="HATPase_c"/>
    <property type="match status" value="1"/>
</dbReference>
<feature type="domain" description="Phytochrome chromophore attachment site" evidence="7">
    <location>
        <begin position="204"/>
        <end position="340"/>
    </location>
</feature>
<dbReference type="PROSITE" id="PS50109">
    <property type="entry name" value="HIS_KIN"/>
    <property type="match status" value="1"/>
</dbReference>
<gene>
    <name evidence="9" type="ORF">IXB28_08200</name>
</gene>
<dbReference type="RefSeq" id="WP_215618078.1">
    <property type="nucleotide sequence ID" value="NZ_JADOER010000005.1"/>
</dbReference>
<evidence type="ECO:0000256" key="5">
    <source>
        <dbReference type="ARBA" id="ARBA00022777"/>
    </source>
</evidence>
<accession>A0ABS5Y2Y3</accession>
<evidence type="ECO:0000259" key="7">
    <source>
        <dbReference type="PROSITE" id="PS50046"/>
    </source>
</evidence>
<feature type="domain" description="Histidine kinase" evidence="8">
    <location>
        <begin position="568"/>
        <end position="822"/>
    </location>
</feature>
<dbReference type="InterPro" id="IPR036890">
    <property type="entry name" value="HATPase_C_sf"/>
</dbReference>
<reference evidence="9 10" key="1">
    <citation type="journal article" date="2021" name="Mar. Drugs">
        <title>Genome Reduction and Secondary Metabolism of the Marine Sponge-Associated Cyanobacterium Leptothoe.</title>
        <authorList>
            <person name="Konstantinou D."/>
            <person name="Popin R.V."/>
            <person name="Fewer D.P."/>
            <person name="Sivonen K."/>
            <person name="Gkelis S."/>
        </authorList>
    </citation>
    <scope>NUCLEOTIDE SEQUENCE [LARGE SCALE GENOMIC DNA]</scope>
    <source>
        <strain evidence="9 10">TAU-MAC 1615</strain>
    </source>
</reference>
<dbReference type="PANTHER" id="PTHR43065">
    <property type="entry name" value="SENSOR HISTIDINE KINASE"/>
    <property type="match status" value="1"/>
</dbReference>
<keyword evidence="10" id="KW-1185">Reference proteome</keyword>
<dbReference type="InterPro" id="IPR003594">
    <property type="entry name" value="HATPase_dom"/>
</dbReference>
<evidence type="ECO:0000256" key="2">
    <source>
        <dbReference type="ARBA" id="ARBA00006402"/>
    </source>
</evidence>
<dbReference type="SUPFAM" id="SSF55874">
    <property type="entry name" value="ATPase domain of HSP90 chaperone/DNA topoisomerase II/histidine kinase"/>
    <property type="match status" value="1"/>
</dbReference>
<dbReference type="Gene3D" id="1.10.287.130">
    <property type="match status" value="1"/>
</dbReference>
<dbReference type="SUPFAM" id="SSF54631">
    <property type="entry name" value="CBS-domain pair"/>
    <property type="match status" value="1"/>
</dbReference>
<dbReference type="InterPro" id="IPR004358">
    <property type="entry name" value="Sig_transdc_His_kin-like_C"/>
</dbReference>
<dbReference type="InterPro" id="IPR029016">
    <property type="entry name" value="GAF-like_dom_sf"/>
</dbReference>
<dbReference type="SMART" id="SM00065">
    <property type="entry name" value="GAF"/>
    <property type="match status" value="2"/>
</dbReference>
<dbReference type="SUPFAM" id="SSF55781">
    <property type="entry name" value="GAF domain-like"/>
    <property type="match status" value="2"/>
</dbReference>
<dbReference type="SMART" id="SM00388">
    <property type="entry name" value="HisKA"/>
    <property type="match status" value="1"/>
</dbReference>
<evidence type="ECO:0000256" key="1">
    <source>
        <dbReference type="ARBA" id="ARBA00000085"/>
    </source>
</evidence>
<keyword evidence="5" id="KW-0808">Transferase</keyword>
<proteinExistence type="inferred from homology"/>
<evidence type="ECO:0000259" key="8">
    <source>
        <dbReference type="PROSITE" id="PS50109"/>
    </source>
</evidence>
<name>A0ABS5Y2Y3_9CYAN</name>
<dbReference type="EMBL" id="JADOER010000005">
    <property type="protein sequence ID" value="MBT9312182.1"/>
    <property type="molecule type" value="Genomic_DNA"/>
</dbReference>
<sequence length="839" mass="93776">MSSVVLDLKSAITRNPKVVTPQTTIEEAIAYLENPHKPGQVPPEKLNTYRVDFVTRELHDELRWRYLVVMTPTKILGVLTVQDLLAYSRQRSAQSTIADLVLQPFASLAESALTELHTPLNLLRQHRMRPIVILNGHDQLAGLLTYEEVHAAALASQIRPATAMVPDPEFSESTSKPTPKYPRSLMQREQVMNKIIAQVHSSLDVQTVLDTTVTELHKVLECDRVITYRLNPDLTGKVIAESVDHPERSVLHSEVHDPCVTPEWLEPYRQGKVRIVNDIYEMELTVCHQAMLSGFGIRSKMMVPIVVKGEIWGLLLTSEQDIPRQWQPEEIELVRQLGVQVAIAVQQAQAYERAQLELEERRKAEQQLQKTLDVTATKTGAEFFPTSVKLLVESLGVAHALLTERHGDKLRTLAFIIDKSLQPPFEYPIAGTPCEPVVQMGKFYCRESLQELFPEDADLVQLGAESYLGFAMQDSKGEVIGHLCVLDRKPLEHSERAEKLMRAFAARASAELERQKAINAIETLNQELEFKVAARTADLAASYQQLKDAQLQLVQSEKMSSLGHLVAGVAHEINNPVSFIYGNLAPCLEYVDDLSHLISLYQKHYSTPNSEITDFIKTADISYTLQDFPKLIESIHTGATRIQAIVQSLRTFSHAQQEGYKAINLHENLDNTLVILQNRLNGRAGTPAIEVTKNYGELPLVECYGGLLNQVFMNLLVNGIDAIEQRQEKESPDYHGRLTITTTVLSPETITIAIQDNGIGMTTETKDKIFNPFFTTKPVGIGTGMGLSMSYKIVTDDHHGKVDCASTLGEGTTFIVELPCQHHSLIQETLLSDTGNNTE</sequence>
<dbReference type="Gene3D" id="3.30.565.10">
    <property type="entry name" value="Histidine kinase-like ATPase, C-terminal domain"/>
    <property type="match status" value="1"/>
</dbReference>
<evidence type="ECO:0000313" key="9">
    <source>
        <dbReference type="EMBL" id="MBT9312182.1"/>
    </source>
</evidence>
<dbReference type="InterPro" id="IPR003661">
    <property type="entry name" value="HisK_dim/P_dom"/>
</dbReference>
<keyword evidence="4" id="KW-0597">Phosphoprotein</keyword>
<dbReference type="EC" id="2.7.13.3" evidence="3"/>
<dbReference type="Gene3D" id="3.10.580.10">
    <property type="entry name" value="CBS-domain"/>
    <property type="match status" value="1"/>
</dbReference>
<dbReference type="SMART" id="SM00387">
    <property type="entry name" value="HATPase_c"/>
    <property type="match status" value="1"/>
</dbReference>
<dbReference type="Pfam" id="PF01590">
    <property type="entry name" value="GAF"/>
    <property type="match status" value="2"/>
</dbReference>